<keyword evidence="2" id="KW-0858">Xylan degradation</keyword>
<organism evidence="2 4">
    <name type="scientific">Flagellimonas pelagia</name>
    <dbReference type="NCBI Taxonomy" id="2306998"/>
    <lineage>
        <taxon>Bacteria</taxon>
        <taxon>Pseudomonadati</taxon>
        <taxon>Bacteroidota</taxon>
        <taxon>Flavobacteriia</taxon>
        <taxon>Flavobacteriales</taxon>
        <taxon>Flavobacteriaceae</taxon>
        <taxon>Flagellimonas</taxon>
    </lineage>
</organism>
<proteinExistence type="predicted"/>
<dbReference type="Gene3D" id="2.60.40.1190">
    <property type="match status" value="1"/>
</dbReference>
<evidence type="ECO:0000313" key="3">
    <source>
        <dbReference type="EMBL" id="TXJ92805.1"/>
    </source>
</evidence>
<dbReference type="SUPFAM" id="SSF49344">
    <property type="entry name" value="CBD9-like"/>
    <property type="match status" value="1"/>
</dbReference>
<keyword evidence="2" id="KW-0119">Carbohydrate metabolism</keyword>
<dbReference type="Pfam" id="PF06452">
    <property type="entry name" value="CBM9_1"/>
    <property type="match status" value="1"/>
</dbReference>
<keyword evidence="5" id="KW-1185">Reference proteome</keyword>
<evidence type="ECO:0000313" key="4">
    <source>
        <dbReference type="Proteomes" id="UP000266691"/>
    </source>
</evidence>
<feature type="domain" description="Carbohydrate-binding" evidence="1">
    <location>
        <begin position="16"/>
        <end position="211"/>
    </location>
</feature>
<dbReference type="RefSeq" id="WP_119648191.1">
    <property type="nucleotide sequence ID" value="NZ_QXFI01000031.1"/>
</dbReference>
<keyword evidence="2" id="KW-0326">Glycosidase</keyword>
<dbReference type="EMBL" id="QXFI01000031">
    <property type="protein sequence ID" value="RIV43464.1"/>
    <property type="molecule type" value="Genomic_DNA"/>
</dbReference>
<dbReference type="OrthoDB" id="9801646at2"/>
<keyword evidence="2" id="KW-0624">Polysaccharide degradation</keyword>
<protein>
    <submittedName>
        <fullName evidence="2">Endoxylanase</fullName>
    </submittedName>
</protein>
<evidence type="ECO:0000313" key="2">
    <source>
        <dbReference type="EMBL" id="RIV43464.1"/>
    </source>
</evidence>
<dbReference type="GO" id="GO:0045493">
    <property type="term" value="P:xylan catabolic process"/>
    <property type="evidence" value="ECO:0007669"/>
    <property type="project" value="UniProtKB-KW"/>
</dbReference>
<evidence type="ECO:0000313" key="5">
    <source>
        <dbReference type="Proteomes" id="UP000321621"/>
    </source>
</evidence>
<dbReference type="AlphaFoldDB" id="A0A3A1NI20"/>
<dbReference type="GO" id="GO:0030246">
    <property type="term" value="F:carbohydrate binding"/>
    <property type="evidence" value="ECO:0007669"/>
    <property type="project" value="InterPro"/>
</dbReference>
<reference evidence="2 4" key="1">
    <citation type="submission" date="2018-08" db="EMBL/GenBank/DDBJ databases">
        <title>Proposal of Muricauda 72 sp.nov. and Muricauda NH166 sp.nov., isolated from seawater.</title>
        <authorList>
            <person name="Cheng H."/>
            <person name="Wu Y.-H."/>
            <person name="Guo L.-L."/>
            <person name="Xu X.-W."/>
        </authorList>
    </citation>
    <scope>NUCLEOTIDE SEQUENCE [LARGE SCALE GENOMIC DNA]</scope>
    <source>
        <strain evidence="2 4">72</strain>
    </source>
</reference>
<keyword evidence="2" id="KW-0378">Hydrolase</keyword>
<sequence>MKEYVVNAIPNNQLSINGKADDGLWEMADILTDFGSPWRDLPVTTTEFRALWDDENLYFMFRVLDTSIHIDKKGIGNESINVSDRVELFFRQDDSLTPYYCLEIDPTPRIMDFKALPNRVFDFNWNWPEKNLIVKSHSDANGFIVEGSISRASLEKLNLIQNSKIETGIFRAKYEKMDASVYEPIWISWVDPKTETPNFHIASSFGTLILGEGNPNFPDK</sequence>
<name>A0A3A1NI20_9FLAO</name>
<dbReference type="GO" id="GO:0004553">
    <property type="term" value="F:hydrolase activity, hydrolyzing O-glycosyl compounds"/>
    <property type="evidence" value="ECO:0007669"/>
    <property type="project" value="InterPro"/>
</dbReference>
<accession>A0A3A1NI20</accession>
<dbReference type="Proteomes" id="UP000321621">
    <property type="component" value="Unassembled WGS sequence"/>
</dbReference>
<comment type="caution">
    <text evidence="2">The sequence shown here is derived from an EMBL/GenBank/DDBJ whole genome shotgun (WGS) entry which is preliminary data.</text>
</comment>
<gene>
    <name evidence="2" type="ORF">D2V05_13690</name>
    <name evidence="3" type="ORF">FQ017_13560</name>
</gene>
<evidence type="ECO:0000259" key="1">
    <source>
        <dbReference type="Pfam" id="PF06452"/>
    </source>
</evidence>
<dbReference type="EMBL" id="VNWK01000031">
    <property type="protein sequence ID" value="TXJ92805.1"/>
    <property type="molecule type" value="Genomic_DNA"/>
</dbReference>
<dbReference type="InterPro" id="IPR010502">
    <property type="entry name" value="Carb-bd_dom_fam9"/>
</dbReference>
<dbReference type="Proteomes" id="UP000266691">
    <property type="component" value="Unassembled WGS sequence"/>
</dbReference>
<reference evidence="3 5" key="2">
    <citation type="submission" date="2019-07" db="EMBL/GenBank/DDBJ databases">
        <title>Draft genome of two Muricauda strains isolated from deep sea.</title>
        <authorList>
            <person name="Sun C."/>
        </authorList>
    </citation>
    <scope>NUCLEOTIDE SEQUENCE [LARGE SCALE GENOMIC DNA]</scope>
    <source>
        <strain evidence="3 5">72</strain>
    </source>
</reference>